<dbReference type="Gene3D" id="1.20.120.450">
    <property type="entry name" value="dinb family like domain"/>
    <property type="match status" value="1"/>
</dbReference>
<accession>A0A7X0HV41</accession>
<evidence type="ECO:0000259" key="1">
    <source>
        <dbReference type="Pfam" id="PF12867"/>
    </source>
</evidence>
<reference evidence="2 3" key="1">
    <citation type="submission" date="2020-08" db="EMBL/GenBank/DDBJ databases">
        <title>Genomic Encyclopedia of Type Strains, Phase IV (KMG-IV): sequencing the most valuable type-strain genomes for metagenomic binning, comparative biology and taxonomic classification.</title>
        <authorList>
            <person name="Goeker M."/>
        </authorList>
    </citation>
    <scope>NUCLEOTIDE SEQUENCE [LARGE SCALE GENOMIC DNA]</scope>
    <source>
        <strain evidence="2 3">DSM 5391</strain>
    </source>
</reference>
<name>A0A7X0HV41_9BACI</name>
<dbReference type="InterPro" id="IPR024775">
    <property type="entry name" value="DinB-like"/>
</dbReference>
<proteinExistence type="predicted"/>
<sequence>MSEKRVQEYSASIQHTLTQIVQQCNVLSEETIRWKPSEAEWSILQILSHVKEATPYWIHEAKRVIEKPGSEWGRGLQEPNRLAAVANPDALSVSETIAGVEALIGYVRAELSEFSEEQLHIESPHRNFAKFGNKQVSFIIGHFIDEHVAGHLKQIQRNLDKLAKVN</sequence>
<organism evidence="2 3">
    <name type="scientific">Bacillus benzoevorans</name>
    <dbReference type="NCBI Taxonomy" id="1456"/>
    <lineage>
        <taxon>Bacteria</taxon>
        <taxon>Bacillati</taxon>
        <taxon>Bacillota</taxon>
        <taxon>Bacilli</taxon>
        <taxon>Bacillales</taxon>
        <taxon>Bacillaceae</taxon>
        <taxon>Bacillus</taxon>
    </lineage>
</organism>
<dbReference type="Pfam" id="PF12867">
    <property type="entry name" value="DinB_2"/>
    <property type="match status" value="1"/>
</dbReference>
<dbReference type="Proteomes" id="UP000531594">
    <property type="component" value="Unassembled WGS sequence"/>
</dbReference>
<dbReference type="InterPro" id="IPR034660">
    <property type="entry name" value="DinB/YfiT-like"/>
</dbReference>
<gene>
    <name evidence="2" type="ORF">HNR53_002771</name>
</gene>
<evidence type="ECO:0000313" key="2">
    <source>
        <dbReference type="EMBL" id="MBB6446121.1"/>
    </source>
</evidence>
<keyword evidence="3" id="KW-1185">Reference proteome</keyword>
<dbReference type="AlphaFoldDB" id="A0A7X0HV41"/>
<dbReference type="EMBL" id="JACHGK010000009">
    <property type="protein sequence ID" value="MBB6446121.1"/>
    <property type="molecule type" value="Genomic_DNA"/>
</dbReference>
<dbReference type="SUPFAM" id="SSF109854">
    <property type="entry name" value="DinB/YfiT-like putative metalloenzymes"/>
    <property type="match status" value="1"/>
</dbReference>
<comment type="caution">
    <text evidence="2">The sequence shown here is derived from an EMBL/GenBank/DDBJ whole genome shotgun (WGS) entry which is preliminary data.</text>
</comment>
<evidence type="ECO:0000313" key="3">
    <source>
        <dbReference type="Proteomes" id="UP000531594"/>
    </source>
</evidence>
<dbReference type="RefSeq" id="WP_184526829.1">
    <property type="nucleotide sequence ID" value="NZ_JACHGK010000009.1"/>
</dbReference>
<protein>
    <recommendedName>
        <fullName evidence="1">DinB-like domain-containing protein</fullName>
    </recommendedName>
</protein>
<feature type="domain" description="DinB-like" evidence="1">
    <location>
        <begin position="24"/>
        <end position="155"/>
    </location>
</feature>